<evidence type="ECO:0000256" key="4">
    <source>
        <dbReference type="SAM" id="MobiDB-lite"/>
    </source>
</evidence>
<keyword evidence="3 5" id="KW-0472">Membrane</keyword>
<evidence type="ECO:0000313" key="9">
    <source>
        <dbReference type="Proteomes" id="UP000218244"/>
    </source>
</evidence>
<dbReference type="KEGG" id="csur:N24_2236"/>
<dbReference type="SUPFAM" id="SSF56601">
    <property type="entry name" value="beta-lactamase/transpeptidase-like"/>
    <property type="match status" value="1"/>
</dbReference>
<keyword evidence="8" id="KW-0131">Cell cycle</keyword>
<proteinExistence type="inferred from homology"/>
<dbReference type="InterPro" id="IPR036138">
    <property type="entry name" value="PBP_dimer_sf"/>
</dbReference>
<protein>
    <submittedName>
        <fullName evidence="8">Cell division protein FtsI</fullName>
    </submittedName>
</protein>
<organism evidence="8 9">
    <name type="scientific">Corynebacterium suranareeae</name>
    <dbReference type="NCBI Taxonomy" id="2506452"/>
    <lineage>
        <taxon>Bacteria</taxon>
        <taxon>Bacillati</taxon>
        <taxon>Actinomycetota</taxon>
        <taxon>Actinomycetes</taxon>
        <taxon>Mycobacteriales</taxon>
        <taxon>Corynebacteriaceae</taxon>
        <taxon>Corynebacterium</taxon>
    </lineage>
</organism>
<evidence type="ECO:0000259" key="6">
    <source>
        <dbReference type="Pfam" id="PF00905"/>
    </source>
</evidence>
<feature type="domain" description="Penicillin-binding protein dimerisation" evidence="7">
    <location>
        <begin position="114"/>
        <end position="290"/>
    </location>
</feature>
<reference evidence="8 9" key="1">
    <citation type="submission" date="2016-02" db="EMBL/GenBank/DDBJ databases">
        <title>Corynebacterium glutamicum N24 whole genome sequencing project.</title>
        <authorList>
            <person name="Matsutani M."/>
            <person name="Nangtapong N."/>
            <person name="Yakushi T."/>
            <person name="Matsushita K."/>
        </authorList>
    </citation>
    <scope>NUCLEOTIDE SEQUENCE [LARGE SCALE GENOMIC DNA]</scope>
    <source>
        <strain evidence="8 9">N24</strain>
    </source>
</reference>
<keyword evidence="5" id="KW-0812">Transmembrane</keyword>
<dbReference type="Pfam" id="PF00905">
    <property type="entry name" value="Transpeptidase"/>
    <property type="match status" value="1"/>
</dbReference>
<dbReference type="Gene3D" id="3.40.710.10">
    <property type="entry name" value="DD-peptidase/beta-lactamase superfamily"/>
    <property type="match status" value="1"/>
</dbReference>
<accession>A0A169S0J0</accession>
<keyword evidence="8" id="KW-0132">Cell division</keyword>
<evidence type="ECO:0000313" key="8">
    <source>
        <dbReference type="EMBL" id="BAU96498.1"/>
    </source>
</evidence>
<comment type="similarity">
    <text evidence="2">Belongs to the transpeptidase family.</text>
</comment>
<dbReference type="GO" id="GO:0008658">
    <property type="term" value="F:penicillin binding"/>
    <property type="evidence" value="ECO:0007669"/>
    <property type="project" value="InterPro"/>
</dbReference>
<dbReference type="InterPro" id="IPR012338">
    <property type="entry name" value="Beta-lactam/transpept-like"/>
</dbReference>
<comment type="subcellular location">
    <subcellularLocation>
        <location evidence="1">Membrane</location>
    </subcellularLocation>
</comment>
<evidence type="ECO:0000256" key="2">
    <source>
        <dbReference type="ARBA" id="ARBA00007171"/>
    </source>
</evidence>
<feature type="region of interest" description="Disordered" evidence="4">
    <location>
        <begin position="1"/>
        <end position="67"/>
    </location>
</feature>
<gene>
    <name evidence="8" type="primary">ftsI</name>
    <name evidence="8" type="ORF">N24_2236</name>
</gene>
<keyword evidence="9" id="KW-1185">Reference proteome</keyword>
<evidence type="ECO:0000256" key="3">
    <source>
        <dbReference type="ARBA" id="ARBA00023136"/>
    </source>
</evidence>
<dbReference type="AlphaFoldDB" id="A0A169S0J0"/>
<dbReference type="SUPFAM" id="SSF56519">
    <property type="entry name" value="Penicillin binding protein dimerisation domain"/>
    <property type="match status" value="1"/>
</dbReference>
<dbReference type="InterPro" id="IPR001460">
    <property type="entry name" value="PCN-bd_Tpept"/>
</dbReference>
<dbReference type="Proteomes" id="UP000218244">
    <property type="component" value="Chromosome"/>
</dbReference>
<feature type="compositionally biased region" description="Basic and acidic residues" evidence="4">
    <location>
        <begin position="9"/>
        <end position="40"/>
    </location>
</feature>
<feature type="domain" description="Penicillin-binding protein transpeptidase" evidence="6">
    <location>
        <begin position="363"/>
        <end position="681"/>
    </location>
</feature>
<sequence length="704" mass="75990">MTFPSNGRSRGDRAGREDTSRRSAYQDESRRAARERELSRRSRKSKGMPQEDGVTYRPQSSSNGGAHKRRVNMVTAIALVLAGVLIIRLGWVQVVWGPELSLNASEQRTRVYVDPARRGTIMDREGNQLAYTMQARSLTVSPNIMREELRTGTDLALRLAADETDPENVASYVTIEEGNEYVFASAEQRETILSDKVEERIQNIADRIPEIIKSHDQDVTGISSEEILDKLNADSQYEVLVRNVDPDVASEITDEMPSVAADHQDIRQYPNGAIGENIIGRISMDGEGQFGFEASNDSLLAGNNGRSTQDMSILGQAIPGTLRDQIPAIDGANVELTIDLDLQTYVQQALEQAKANSGAENASAVVLDAKTAEVLAMANTDTINPNEDTGKQIEQGKSFDNPSVTHPFEPGSVAKVITAAGVIQEGLSTPDEVLQVPGSIEMAGVSVRDAWEHGVVPYTTAGVFGKSSNVGTLMLAERLGEDKFAEYLERFGVGQSTGIELPSESQGLLPAREQWSGGTFANLPIGQGMSITTLQMAGIYQALANDGERIEPRIIKSVTDSDGTVLEQPEPDTVQVVSAEAARTTVDMFRSVTQVDPTGVQQGTAPDAAIEGYQISGKTGTAQKVDPNTGAYSNSQYWITFAGIAPADDPRFVVAIMLDEPERGVHGGGGQTAAPLFKDIATWLLNRDNIPLSAETEPIVLQAQ</sequence>
<evidence type="ECO:0000259" key="7">
    <source>
        <dbReference type="Pfam" id="PF03717"/>
    </source>
</evidence>
<dbReference type="InterPro" id="IPR005311">
    <property type="entry name" value="PBP_dimer"/>
</dbReference>
<feature type="transmembrane region" description="Helical" evidence="5">
    <location>
        <begin position="71"/>
        <end position="91"/>
    </location>
</feature>
<evidence type="ECO:0000256" key="1">
    <source>
        <dbReference type="ARBA" id="ARBA00004370"/>
    </source>
</evidence>
<dbReference type="GO" id="GO:0005886">
    <property type="term" value="C:plasma membrane"/>
    <property type="evidence" value="ECO:0007669"/>
    <property type="project" value="TreeGrafter"/>
</dbReference>
<name>A0A169S0J0_9CORY</name>
<dbReference type="InterPro" id="IPR050515">
    <property type="entry name" value="Beta-lactam/transpept"/>
</dbReference>
<dbReference type="Gene3D" id="3.30.450.330">
    <property type="match status" value="1"/>
</dbReference>
<dbReference type="GO" id="GO:0051301">
    <property type="term" value="P:cell division"/>
    <property type="evidence" value="ECO:0007669"/>
    <property type="project" value="UniProtKB-KW"/>
</dbReference>
<evidence type="ECO:0000256" key="5">
    <source>
        <dbReference type="SAM" id="Phobius"/>
    </source>
</evidence>
<dbReference type="EMBL" id="AP017369">
    <property type="protein sequence ID" value="BAU96498.1"/>
    <property type="molecule type" value="Genomic_DNA"/>
</dbReference>
<dbReference type="PANTHER" id="PTHR30627">
    <property type="entry name" value="PEPTIDOGLYCAN D,D-TRANSPEPTIDASE"/>
    <property type="match status" value="1"/>
</dbReference>
<dbReference type="GO" id="GO:0071555">
    <property type="term" value="P:cell wall organization"/>
    <property type="evidence" value="ECO:0007669"/>
    <property type="project" value="TreeGrafter"/>
</dbReference>
<dbReference type="PANTHER" id="PTHR30627:SF1">
    <property type="entry name" value="PEPTIDOGLYCAN D,D-TRANSPEPTIDASE FTSI"/>
    <property type="match status" value="1"/>
</dbReference>
<dbReference type="Gene3D" id="3.90.1310.10">
    <property type="entry name" value="Penicillin-binding protein 2a (Domain 2)"/>
    <property type="match status" value="1"/>
</dbReference>
<keyword evidence="5" id="KW-1133">Transmembrane helix</keyword>
<dbReference type="Pfam" id="PF03717">
    <property type="entry name" value="PBP_dimer"/>
    <property type="match status" value="1"/>
</dbReference>